<protein>
    <recommendedName>
        <fullName evidence="5">DUF883 family protein</fullName>
    </recommendedName>
</protein>
<evidence type="ECO:0008006" key="5">
    <source>
        <dbReference type="Google" id="ProtNLM"/>
    </source>
</evidence>
<proteinExistence type="predicted"/>
<dbReference type="RefSeq" id="WP_140843951.1">
    <property type="nucleotide sequence ID" value="NZ_RCZI01000005.1"/>
</dbReference>
<evidence type="ECO:0000256" key="2">
    <source>
        <dbReference type="SAM" id="Phobius"/>
    </source>
</evidence>
<feature type="compositionally biased region" description="Basic and acidic residues" evidence="1">
    <location>
        <begin position="13"/>
        <end position="24"/>
    </location>
</feature>
<accession>A0A502DKP0</accession>
<evidence type="ECO:0000256" key="1">
    <source>
        <dbReference type="SAM" id="MobiDB-lite"/>
    </source>
</evidence>
<keyword evidence="2" id="KW-0472">Membrane</keyword>
<evidence type="ECO:0000313" key="4">
    <source>
        <dbReference type="Proteomes" id="UP000319212"/>
    </source>
</evidence>
<sequence length="145" mass="14784">MAEDAKTPSQLAEEAKQTGRDAARAAEGMAQEAKAIGASTAQSLRTHADDARATGREAMDTAKGLASDARDIAGDAAATGRRYAKDAVGAASAKLRGLSDQASELQVACTRYVAAEPVKSILYAAAGGAVVTALLISFMRGGSRR</sequence>
<dbReference type="Proteomes" id="UP000319212">
    <property type="component" value="Unassembled WGS sequence"/>
</dbReference>
<feature type="compositionally biased region" description="Low complexity" evidence="1">
    <location>
        <begin position="25"/>
        <end position="35"/>
    </location>
</feature>
<keyword evidence="2" id="KW-1133">Transmembrane helix</keyword>
<organism evidence="3 4">
    <name type="scientific">Variovorax guangxiensis</name>
    <dbReference type="NCBI Taxonomy" id="1775474"/>
    <lineage>
        <taxon>Bacteria</taxon>
        <taxon>Pseudomonadati</taxon>
        <taxon>Pseudomonadota</taxon>
        <taxon>Betaproteobacteria</taxon>
        <taxon>Burkholderiales</taxon>
        <taxon>Comamonadaceae</taxon>
        <taxon>Variovorax</taxon>
    </lineage>
</organism>
<keyword evidence="2" id="KW-0812">Transmembrane</keyword>
<dbReference type="EMBL" id="RCZI01000005">
    <property type="protein sequence ID" value="TPG25342.1"/>
    <property type="molecule type" value="Genomic_DNA"/>
</dbReference>
<reference evidence="3 4" key="1">
    <citation type="journal article" date="2019" name="Environ. Microbiol.">
        <title>Species interactions and distinct microbial communities in high Arctic permafrost affected cryosols are associated with the CH4 and CO2 gas fluxes.</title>
        <authorList>
            <person name="Altshuler I."/>
            <person name="Hamel J."/>
            <person name="Turney S."/>
            <person name="Magnuson E."/>
            <person name="Levesque R."/>
            <person name="Greer C."/>
            <person name="Whyte L.G."/>
        </authorList>
    </citation>
    <scope>NUCLEOTIDE SEQUENCE [LARGE SCALE GENOMIC DNA]</scope>
    <source>
        <strain evidence="3 4">S06.C</strain>
    </source>
</reference>
<feature type="transmembrane region" description="Helical" evidence="2">
    <location>
        <begin position="121"/>
        <end position="139"/>
    </location>
</feature>
<feature type="region of interest" description="Disordered" evidence="1">
    <location>
        <begin position="1"/>
        <end position="46"/>
    </location>
</feature>
<evidence type="ECO:0000313" key="3">
    <source>
        <dbReference type="EMBL" id="TPG25342.1"/>
    </source>
</evidence>
<comment type="caution">
    <text evidence="3">The sequence shown here is derived from an EMBL/GenBank/DDBJ whole genome shotgun (WGS) entry which is preliminary data.</text>
</comment>
<name>A0A502DKP0_9BURK</name>
<dbReference type="AlphaFoldDB" id="A0A502DKP0"/>
<gene>
    <name evidence="3" type="ORF">EAH82_17505</name>
</gene>